<evidence type="ECO:0000256" key="5">
    <source>
        <dbReference type="ARBA" id="ARBA00022723"/>
    </source>
</evidence>
<reference evidence="11" key="2">
    <citation type="submission" date="2020-09" db="EMBL/GenBank/DDBJ databases">
        <authorList>
            <person name="Sun Q."/>
            <person name="Kim S."/>
        </authorList>
    </citation>
    <scope>NUCLEOTIDE SEQUENCE</scope>
    <source>
        <strain evidence="11">KCTC 32182</strain>
    </source>
</reference>
<dbReference type="PANTHER" id="PTHR43344:SF13">
    <property type="entry name" value="PHOSPHATASE RV3661-RELATED"/>
    <property type="match status" value="1"/>
</dbReference>
<evidence type="ECO:0000256" key="7">
    <source>
        <dbReference type="ARBA" id="ARBA00022842"/>
    </source>
</evidence>
<evidence type="ECO:0000256" key="3">
    <source>
        <dbReference type="ARBA" id="ARBA00013085"/>
    </source>
</evidence>
<dbReference type="SUPFAM" id="SSF56784">
    <property type="entry name" value="HAD-like"/>
    <property type="match status" value="1"/>
</dbReference>
<dbReference type="RefSeq" id="WP_189536424.1">
    <property type="nucleotide sequence ID" value="NZ_BMYX01000024.1"/>
</dbReference>
<keyword evidence="5" id="KW-0479">Metal-binding</keyword>
<keyword evidence="6" id="KW-0378">Hydrolase</keyword>
<dbReference type="InterPro" id="IPR023214">
    <property type="entry name" value="HAD_sf"/>
</dbReference>
<comment type="catalytic activity">
    <reaction evidence="9">
        <text>L-histidinol phosphate + H2O = L-histidinol + phosphate</text>
        <dbReference type="Rhea" id="RHEA:14465"/>
        <dbReference type="ChEBI" id="CHEBI:15377"/>
        <dbReference type="ChEBI" id="CHEBI:43474"/>
        <dbReference type="ChEBI" id="CHEBI:57699"/>
        <dbReference type="ChEBI" id="CHEBI:57980"/>
        <dbReference type="EC" id="3.1.3.15"/>
    </reaction>
    <physiologicalReaction direction="left-to-right" evidence="9">
        <dbReference type="Rhea" id="RHEA:14466"/>
    </physiologicalReaction>
</comment>
<sequence length="222" mass="25132">MNLALFDLDHTLINGDSDVEWTRFMISRGLLDGDHHNRTNDAFYQDYLDGTLDIQAYLAFQVAPLARYDRATLDRLHREFMAERIFPVIPRKARERIAEHKAAGDLLMIITATNRFVTAPIARELGVDNLIAIELEEDGEGKFTGRPSGVPSYREGKVTRLMAWLAERGETLDSYGKSYFYSDSRNDIPLLSKVTDPVAVNPDDTLRAHALAHGWPVISLRD</sequence>
<comment type="similarity">
    <text evidence="2">Belongs to the HAD-like hydrolase superfamily. SerB family.</text>
</comment>
<dbReference type="Gene3D" id="3.40.50.1000">
    <property type="entry name" value="HAD superfamily/HAD-like"/>
    <property type="match status" value="1"/>
</dbReference>
<dbReference type="GO" id="GO:0004401">
    <property type="term" value="F:histidinol-phosphatase activity"/>
    <property type="evidence" value="ECO:0007669"/>
    <property type="project" value="UniProtKB-EC"/>
</dbReference>
<gene>
    <name evidence="11" type="ORF">GCM10011289_33240</name>
</gene>
<evidence type="ECO:0000256" key="1">
    <source>
        <dbReference type="ARBA" id="ARBA00004970"/>
    </source>
</evidence>
<dbReference type="InterPro" id="IPR006385">
    <property type="entry name" value="HAD_hydro_SerB1"/>
</dbReference>
<reference evidence="11" key="1">
    <citation type="journal article" date="2014" name="Int. J. Syst. Evol. Microbiol.">
        <title>Complete genome sequence of Corynebacterium casei LMG S-19264T (=DSM 44701T), isolated from a smear-ripened cheese.</title>
        <authorList>
            <consortium name="US DOE Joint Genome Institute (JGI-PGF)"/>
            <person name="Walter F."/>
            <person name="Albersmeier A."/>
            <person name="Kalinowski J."/>
            <person name="Ruckert C."/>
        </authorList>
    </citation>
    <scope>NUCLEOTIDE SEQUENCE</scope>
    <source>
        <strain evidence="11">KCTC 32182</strain>
    </source>
</reference>
<keyword evidence="7" id="KW-0460">Magnesium</keyword>
<dbReference type="InterPro" id="IPR050582">
    <property type="entry name" value="HAD-like_SerB"/>
</dbReference>
<evidence type="ECO:0000256" key="9">
    <source>
        <dbReference type="ARBA" id="ARBA00052092"/>
    </source>
</evidence>
<dbReference type="PANTHER" id="PTHR43344">
    <property type="entry name" value="PHOSPHOSERINE PHOSPHATASE"/>
    <property type="match status" value="1"/>
</dbReference>
<dbReference type="Proteomes" id="UP000645257">
    <property type="component" value="Unassembled WGS sequence"/>
</dbReference>
<dbReference type="FunFam" id="3.40.50.1000:FF:000025">
    <property type="entry name" value="HAD hydrolase, family IB"/>
    <property type="match status" value="1"/>
</dbReference>
<evidence type="ECO:0000256" key="2">
    <source>
        <dbReference type="ARBA" id="ARBA00009184"/>
    </source>
</evidence>
<protein>
    <recommendedName>
        <fullName evidence="4">Histidinol-phosphatase</fullName>
        <ecNumber evidence="3">3.1.3.15</ecNumber>
    </recommendedName>
    <alternativeName>
        <fullName evidence="8">Histidinol-phosphate phosphatase</fullName>
    </alternativeName>
</protein>
<proteinExistence type="inferred from homology"/>
<name>A0A918P6U8_9NEIS</name>
<evidence type="ECO:0000256" key="8">
    <source>
        <dbReference type="ARBA" id="ARBA00033209"/>
    </source>
</evidence>
<evidence type="ECO:0000256" key="6">
    <source>
        <dbReference type="ARBA" id="ARBA00022801"/>
    </source>
</evidence>
<evidence type="ECO:0000313" key="12">
    <source>
        <dbReference type="Proteomes" id="UP000645257"/>
    </source>
</evidence>
<dbReference type="EMBL" id="BMYX01000024">
    <property type="protein sequence ID" value="GGY27172.1"/>
    <property type="molecule type" value="Genomic_DNA"/>
</dbReference>
<comment type="caution">
    <text evidence="11">The sequence shown here is derived from an EMBL/GenBank/DDBJ whole genome shotgun (WGS) entry which is preliminary data.</text>
</comment>
<dbReference type="Gene3D" id="1.20.1440.100">
    <property type="entry name" value="SG protein - dephosphorylation function"/>
    <property type="match status" value="1"/>
</dbReference>
<dbReference type="GO" id="GO:0046872">
    <property type="term" value="F:metal ion binding"/>
    <property type="evidence" value="ECO:0007669"/>
    <property type="project" value="UniProtKB-KW"/>
</dbReference>
<comment type="pathway">
    <text evidence="1">Amino-acid biosynthesis; L-histidine biosynthesis; L-histidine from 5-phospho-alpha-D-ribose 1-diphosphate: step 8/9.</text>
</comment>
<evidence type="ECO:0000313" key="11">
    <source>
        <dbReference type="EMBL" id="GGY27172.1"/>
    </source>
</evidence>
<comment type="function">
    <text evidence="10">Catalyzes the dephosphorylation of histidinol-phosphate to histidinol, the direct precursor of histidine.</text>
</comment>
<dbReference type="AlphaFoldDB" id="A0A918P6U8"/>
<dbReference type="NCBIfam" id="TIGR01488">
    <property type="entry name" value="HAD-SF-IB"/>
    <property type="match status" value="1"/>
</dbReference>
<accession>A0A918P6U8</accession>
<evidence type="ECO:0000256" key="10">
    <source>
        <dbReference type="ARBA" id="ARBA00053547"/>
    </source>
</evidence>
<organism evidence="11 12">
    <name type="scientific">Paludibacterium paludis</name>
    <dbReference type="NCBI Taxonomy" id="1225769"/>
    <lineage>
        <taxon>Bacteria</taxon>
        <taxon>Pseudomonadati</taxon>
        <taxon>Pseudomonadota</taxon>
        <taxon>Betaproteobacteria</taxon>
        <taxon>Neisseriales</taxon>
        <taxon>Chromobacteriaceae</taxon>
        <taxon>Paludibacterium</taxon>
    </lineage>
</organism>
<evidence type="ECO:0000256" key="4">
    <source>
        <dbReference type="ARBA" id="ARBA00021697"/>
    </source>
</evidence>
<dbReference type="InterPro" id="IPR036412">
    <property type="entry name" value="HAD-like_sf"/>
</dbReference>
<dbReference type="NCBIfam" id="TIGR01490">
    <property type="entry name" value="HAD-SF-IB-hyp1"/>
    <property type="match status" value="1"/>
</dbReference>
<keyword evidence="12" id="KW-1185">Reference proteome</keyword>
<dbReference type="CDD" id="cd02612">
    <property type="entry name" value="HAD_PGPPase"/>
    <property type="match status" value="1"/>
</dbReference>
<dbReference type="Pfam" id="PF12710">
    <property type="entry name" value="HAD"/>
    <property type="match status" value="1"/>
</dbReference>
<dbReference type="EC" id="3.1.3.15" evidence="3"/>